<name>A0AAP9GAE8_9VIBR</name>
<dbReference type="AlphaFoldDB" id="A0AAP9GAE8"/>
<gene>
    <name evidence="1" type="ORF">APZ19_05260</name>
</gene>
<dbReference type="Proteomes" id="UP000390336">
    <property type="component" value="Chromosome 1"/>
</dbReference>
<dbReference type="NCBIfam" id="NF033894">
    <property type="entry name" value="Eex_IncN"/>
    <property type="match status" value="1"/>
</dbReference>
<sequence>MNMKKLTLITLLSVALLGCDKEEVMTVEWYKSHDKERAELLKECKNNAEKAETTNCKNASIAQSKLNTNDLLFGDGISIKK</sequence>
<dbReference type="InterPro" id="IPR047937">
    <property type="entry name" value="Eex_IncN-like"/>
</dbReference>
<organism evidence="1 2">
    <name type="scientific">Vibrio owensii</name>
    <dbReference type="NCBI Taxonomy" id="696485"/>
    <lineage>
        <taxon>Bacteria</taxon>
        <taxon>Pseudomonadati</taxon>
        <taxon>Pseudomonadota</taxon>
        <taxon>Gammaproteobacteria</taxon>
        <taxon>Vibrionales</taxon>
        <taxon>Vibrionaceae</taxon>
        <taxon>Vibrio</taxon>
    </lineage>
</organism>
<evidence type="ECO:0000313" key="1">
    <source>
        <dbReference type="EMBL" id="QGH46546.1"/>
    </source>
</evidence>
<reference evidence="1 2" key="1">
    <citation type="journal article" date="2015" name="Genome Announc.">
        <title>Draft Genome Sequence of Vibrio owensii Strain SH-14, Which Causes Shrimp Acute Hepatopancreatic Necrosis Disease.</title>
        <authorList>
            <person name="Liu L."/>
            <person name="Xiao J."/>
            <person name="Xia X."/>
            <person name="Pan Y."/>
            <person name="Yan S."/>
            <person name="Wang Y."/>
        </authorList>
    </citation>
    <scope>NUCLEOTIDE SEQUENCE [LARGE SCALE GENOMIC DNA]</scope>
    <source>
        <strain evidence="1 2">SH14</strain>
    </source>
</reference>
<dbReference type="EMBL" id="CP045859">
    <property type="protein sequence ID" value="QGH46546.1"/>
    <property type="molecule type" value="Genomic_DNA"/>
</dbReference>
<protein>
    <submittedName>
        <fullName evidence="1">EexN family lipoprotein</fullName>
    </submittedName>
</protein>
<keyword evidence="1" id="KW-0449">Lipoprotein</keyword>
<accession>A0AAP9GAE8</accession>
<proteinExistence type="predicted"/>
<dbReference type="PROSITE" id="PS51257">
    <property type="entry name" value="PROKAR_LIPOPROTEIN"/>
    <property type="match status" value="1"/>
</dbReference>
<evidence type="ECO:0000313" key="2">
    <source>
        <dbReference type="Proteomes" id="UP000390336"/>
    </source>
</evidence>